<accession>A0A803JK78</accession>
<reference evidence="2" key="1">
    <citation type="journal article" date="2010" name="Science">
        <title>The genome of the Western clawed frog Xenopus tropicalis.</title>
        <authorList>
            <person name="Hellsten U."/>
            <person name="Harland R.M."/>
            <person name="Gilchrist M.J."/>
            <person name="Hendrix D."/>
            <person name="Jurka J."/>
            <person name="Kapitonov V."/>
            <person name="Ovcharenko I."/>
            <person name="Putnam N.H."/>
            <person name="Shu S."/>
            <person name="Taher L."/>
            <person name="Blitz I.L."/>
            <person name="Blumberg B."/>
            <person name="Dichmann D.S."/>
            <person name="Dubchak I."/>
            <person name="Amaya E."/>
            <person name="Detter J.C."/>
            <person name="Fletcher R."/>
            <person name="Gerhard D.S."/>
            <person name="Goodstein D."/>
            <person name="Graves T."/>
            <person name="Grigoriev I.V."/>
            <person name="Grimwood J."/>
            <person name="Kawashima T."/>
            <person name="Lindquist E."/>
            <person name="Lucas S.M."/>
            <person name="Mead P.E."/>
            <person name="Mitros T."/>
            <person name="Ogino H."/>
            <person name="Ohta Y."/>
            <person name="Poliakov A.V."/>
            <person name="Pollet N."/>
            <person name="Robert J."/>
            <person name="Salamov A."/>
            <person name="Sater A.K."/>
            <person name="Schmutz J."/>
            <person name="Terry A."/>
            <person name="Vize P.D."/>
            <person name="Warren W.C."/>
            <person name="Wells D."/>
            <person name="Wills A."/>
            <person name="Wilson R.K."/>
            <person name="Zimmerman L.B."/>
            <person name="Zorn A.M."/>
            <person name="Grainger R."/>
            <person name="Grammer T."/>
            <person name="Khokha M.K."/>
            <person name="Richardson P.M."/>
            <person name="Rokhsar D.S."/>
        </authorList>
    </citation>
    <scope>NUCLEOTIDE SEQUENCE [LARGE SCALE GENOMIC DNA]</scope>
    <source>
        <strain evidence="2">Nigerian</strain>
    </source>
</reference>
<dbReference type="Ensembl" id="ENSXETT00000112114">
    <property type="protein sequence ID" value="ENSXETP00000103789"/>
    <property type="gene ID" value="ENSXETG00000049405"/>
</dbReference>
<feature type="chain" id="PRO_5033610798" evidence="1">
    <location>
        <begin position="21"/>
        <end position="97"/>
    </location>
</feature>
<reference evidence="2" key="2">
    <citation type="submission" date="2021-03" db="UniProtKB">
        <authorList>
            <consortium name="Ensembl"/>
        </authorList>
    </citation>
    <scope>IDENTIFICATION</scope>
</reference>
<evidence type="ECO:0000256" key="1">
    <source>
        <dbReference type="SAM" id="SignalP"/>
    </source>
</evidence>
<dbReference type="Ensembl" id="ENSXETT00000112486">
    <property type="protein sequence ID" value="ENSXETP00000108313"/>
    <property type="gene ID" value="ENSXETG00000049405"/>
</dbReference>
<dbReference type="AlphaFoldDB" id="A0A803JK78"/>
<proteinExistence type="predicted"/>
<dbReference type="Ensembl" id="ENSXETT00000112737">
    <property type="protein sequence ID" value="ENSXETP00000104018"/>
    <property type="gene ID" value="ENSXETG00000049405"/>
</dbReference>
<organism evidence="2">
    <name type="scientific">Xenopus tropicalis</name>
    <name type="common">Western clawed frog</name>
    <name type="synonym">Silurana tropicalis</name>
    <dbReference type="NCBI Taxonomy" id="8364"/>
    <lineage>
        <taxon>Eukaryota</taxon>
        <taxon>Metazoa</taxon>
        <taxon>Chordata</taxon>
        <taxon>Craniata</taxon>
        <taxon>Vertebrata</taxon>
        <taxon>Euteleostomi</taxon>
        <taxon>Amphibia</taxon>
        <taxon>Batrachia</taxon>
        <taxon>Anura</taxon>
        <taxon>Pipoidea</taxon>
        <taxon>Pipidae</taxon>
        <taxon>Xenopodinae</taxon>
        <taxon>Xenopus</taxon>
        <taxon>Silurana</taxon>
    </lineage>
</organism>
<evidence type="ECO:0000313" key="2">
    <source>
        <dbReference type="Ensembl" id="ENSXETP00000108313"/>
    </source>
</evidence>
<dbReference type="InParanoid" id="A0A803JK78"/>
<dbReference type="GeneTree" id="ENSGT01070000257313"/>
<keyword evidence="1" id="KW-0732">Signal</keyword>
<protein>
    <submittedName>
        <fullName evidence="2">Uncharacterized protein</fullName>
    </submittedName>
</protein>
<sequence>MFKGLFLCVLLAALSAQSMAQPKSSADEEEMNERVARSLFGTFAKMALKGASKLIPHLLPSRQQREANDLDLRSAEELVSICLYFFLVQAENVKQIY</sequence>
<dbReference type="Ensembl" id="ENSXETT00000124491">
    <property type="protein sequence ID" value="ENSXETP00000107830"/>
    <property type="gene ID" value="ENSXETG00000049405"/>
</dbReference>
<name>A0A803JK78_XENTR</name>
<feature type="signal peptide" evidence="1">
    <location>
        <begin position="1"/>
        <end position="20"/>
    </location>
</feature>